<dbReference type="SUPFAM" id="SSF52540">
    <property type="entry name" value="P-loop containing nucleoside triphosphate hydrolases"/>
    <property type="match status" value="1"/>
</dbReference>
<dbReference type="Gene3D" id="3.20.20.150">
    <property type="entry name" value="Divalent-metal-dependent TIM barrel enzymes"/>
    <property type="match status" value="1"/>
</dbReference>
<evidence type="ECO:0000256" key="5">
    <source>
        <dbReference type="SAM" id="MobiDB-lite"/>
    </source>
</evidence>
<keyword evidence="4" id="KW-0067">ATP-binding</keyword>
<protein>
    <submittedName>
        <fullName evidence="7">ABC transporter</fullName>
    </submittedName>
</protein>
<dbReference type="PANTHER" id="PTHR43790">
    <property type="entry name" value="CARBOHYDRATE TRANSPORT ATP-BINDING PROTEIN MG119-RELATED"/>
    <property type="match status" value="1"/>
</dbReference>
<dbReference type="AlphaFoldDB" id="A0A1H9BMV2"/>
<dbReference type="InterPro" id="IPR027417">
    <property type="entry name" value="P-loop_NTPase"/>
</dbReference>
<dbReference type="PANTHER" id="PTHR43790:SF9">
    <property type="entry name" value="GALACTOFURANOSE TRANSPORTER ATP-BINDING PROTEIN YTFR"/>
    <property type="match status" value="1"/>
</dbReference>
<feature type="domain" description="ABC transporter" evidence="6">
    <location>
        <begin position="24"/>
        <end position="74"/>
    </location>
</feature>
<dbReference type="EMBL" id="FOFT01000001">
    <property type="protein sequence ID" value="SEP90097.1"/>
    <property type="molecule type" value="Genomic_DNA"/>
</dbReference>
<keyword evidence="8" id="KW-1185">Reference proteome</keyword>
<dbReference type="Proteomes" id="UP000199028">
    <property type="component" value="Unassembled WGS sequence"/>
</dbReference>
<evidence type="ECO:0000256" key="2">
    <source>
        <dbReference type="ARBA" id="ARBA00022737"/>
    </source>
</evidence>
<evidence type="ECO:0000313" key="8">
    <source>
        <dbReference type="Proteomes" id="UP000199028"/>
    </source>
</evidence>
<evidence type="ECO:0000256" key="3">
    <source>
        <dbReference type="ARBA" id="ARBA00022741"/>
    </source>
</evidence>
<dbReference type="GO" id="GO:0016887">
    <property type="term" value="F:ATP hydrolysis activity"/>
    <property type="evidence" value="ECO:0007669"/>
    <property type="project" value="InterPro"/>
</dbReference>
<dbReference type="GO" id="GO:0005524">
    <property type="term" value="F:ATP binding"/>
    <property type="evidence" value="ECO:0007669"/>
    <property type="project" value="UniProtKB-KW"/>
</dbReference>
<organism evidence="7 8">
    <name type="scientific">Lentzea flaviverrucosa</name>
    <dbReference type="NCBI Taxonomy" id="200379"/>
    <lineage>
        <taxon>Bacteria</taxon>
        <taxon>Bacillati</taxon>
        <taxon>Actinomycetota</taxon>
        <taxon>Actinomycetes</taxon>
        <taxon>Pseudonocardiales</taxon>
        <taxon>Pseudonocardiaceae</taxon>
        <taxon>Lentzea</taxon>
    </lineage>
</organism>
<dbReference type="SUPFAM" id="SSF51658">
    <property type="entry name" value="Xylose isomerase-like"/>
    <property type="match status" value="1"/>
</dbReference>
<dbReference type="InterPro" id="IPR003439">
    <property type="entry name" value="ABC_transporter-like_ATP-bd"/>
</dbReference>
<dbReference type="RefSeq" id="WP_425459880.1">
    <property type="nucleotide sequence ID" value="NZ_FOFT01000001.1"/>
</dbReference>
<keyword evidence="1" id="KW-0813">Transport</keyword>
<proteinExistence type="predicted"/>
<dbReference type="InterPro" id="IPR036237">
    <property type="entry name" value="Xyl_isomerase-like_sf"/>
</dbReference>
<keyword evidence="3" id="KW-0547">Nucleotide-binding</keyword>
<feature type="compositionally biased region" description="Basic and acidic residues" evidence="5">
    <location>
        <begin position="159"/>
        <end position="173"/>
    </location>
</feature>
<feature type="region of interest" description="Disordered" evidence="5">
    <location>
        <begin position="154"/>
        <end position="180"/>
    </location>
</feature>
<name>A0A1H9BMV2_9PSEU</name>
<reference evidence="8" key="1">
    <citation type="submission" date="2016-10" db="EMBL/GenBank/DDBJ databases">
        <authorList>
            <person name="Varghese N."/>
            <person name="Submissions S."/>
        </authorList>
    </citation>
    <scope>NUCLEOTIDE SEQUENCE [LARGE SCALE GENOMIC DNA]</scope>
    <source>
        <strain evidence="8">CGMCC 4.578</strain>
    </source>
</reference>
<evidence type="ECO:0000256" key="4">
    <source>
        <dbReference type="ARBA" id="ARBA00022840"/>
    </source>
</evidence>
<keyword evidence="2" id="KW-0677">Repeat</keyword>
<dbReference type="Pfam" id="PF00005">
    <property type="entry name" value="ABC_tran"/>
    <property type="match status" value="1"/>
</dbReference>
<dbReference type="InterPro" id="IPR050107">
    <property type="entry name" value="ABC_carbohydrate_import_ATPase"/>
</dbReference>
<gene>
    <name evidence="7" type="ORF">SAMN05216195_101527</name>
</gene>
<evidence type="ECO:0000256" key="1">
    <source>
        <dbReference type="ARBA" id="ARBA00022448"/>
    </source>
</evidence>
<evidence type="ECO:0000259" key="6">
    <source>
        <dbReference type="Pfam" id="PF00005"/>
    </source>
</evidence>
<dbReference type="Gene3D" id="3.40.50.300">
    <property type="entry name" value="P-loop containing nucleotide triphosphate hydrolases"/>
    <property type="match status" value="1"/>
</dbReference>
<evidence type="ECO:0000313" key="7">
    <source>
        <dbReference type="EMBL" id="SEP90097.1"/>
    </source>
</evidence>
<accession>A0A1H9BMV2</accession>
<sequence>MTVASTPLLSVRGCVNRFPGVMALQGLDFAVRADEAHCLLRQNGAGESVLTKVLSGALRPDEGEIRWPGETVESGTPAKLSTMDSRLPRPGPWRGWDFVSTGHGDVPWERTFRMLGTIGCAGPISVDREDAGTDRLVGRPRHWSSLAATLWTRGRRRSDRAAEGSADERRRSWPNESACG</sequence>